<dbReference type="RefSeq" id="WP_221574417.1">
    <property type="nucleotide sequence ID" value="NZ_JAIGNK010000004.1"/>
</dbReference>
<dbReference type="PANTHER" id="PTHR39327">
    <property type="match status" value="1"/>
</dbReference>
<sequence length="334" mass="34821">MVGKPTSISTMRTAIASAALLALVPQVAQAAVPAVAVQTVEMMAGDCGSSIAAPAAINDPAYNNGATAPISIAARVPSKAAQIIGGASALDAIRAQQAGAPASHPLFSSAPAKKFEPAAAPVAQRNSGCAIGASPFASAGTIDLGQRAFASRPVVQTYYAPAPRKDLVLGSRMVPIARTSFDAQWQRVGASRANLSATLLHVGGKDGQRSELVASVNRWVNREISHAEDIDLFGKSDYWADAATTLRLGKGDCEDFALLKMELLAAAGVSRDDMVLTLARDLIRRRDHAVLLVKDGDGWLMLDNVGSAPLDASQSHGYRPVMSLGAKQSWLHGY</sequence>
<dbReference type="Proteomes" id="UP000783253">
    <property type="component" value="Unassembled WGS sequence"/>
</dbReference>
<reference evidence="2 3" key="1">
    <citation type="submission" date="2021-08" db="EMBL/GenBank/DDBJ databases">
        <title>Comparative Genomics Analysis of the Genus Qipengyuania Reveals Extensive Genetic Diversity and Metabolic Versatility, Including the Description of Fifteen Novel Species.</title>
        <authorList>
            <person name="Liu Y."/>
        </authorList>
    </citation>
    <scope>NUCLEOTIDE SEQUENCE [LARGE SCALE GENOMIC DNA]</scope>
    <source>
        <strain evidence="2 3">1NDH17</strain>
    </source>
</reference>
<dbReference type="SUPFAM" id="SSF54001">
    <property type="entry name" value="Cysteine proteinases"/>
    <property type="match status" value="1"/>
</dbReference>
<organism evidence="2 3">
    <name type="scientific">Qipengyuania polymorpha</name>
    <dbReference type="NCBI Taxonomy" id="2867234"/>
    <lineage>
        <taxon>Bacteria</taxon>
        <taxon>Pseudomonadati</taxon>
        <taxon>Pseudomonadota</taxon>
        <taxon>Alphaproteobacteria</taxon>
        <taxon>Sphingomonadales</taxon>
        <taxon>Erythrobacteraceae</taxon>
        <taxon>Qipengyuania</taxon>
    </lineage>
</organism>
<dbReference type="InterPro" id="IPR038765">
    <property type="entry name" value="Papain-like_cys_pep_sf"/>
</dbReference>
<dbReference type="EMBL" id="JAIGNK010000004">
    <property type="protein sequence ID" value="MBX7459013.1"/>
    <property type="molecule type" value="Genomic_DNA"/>
</dbReference>
<protein>
    <submittedName>
        <fullName evidence="2">Transglutaminase-like cysteine peptidase</fullName>
    </submittedName>
</protein>
<evidence type="ECO:0000313" key="2">
    <source>
        <dbReference type="EMBL" id="MBX7459013.1"/>
    </source>
</evidence>
<dbReference type="InterPro" id="IPR010319">
    <property type="entry name" value="Transglutaminase-like_Cys_pept"/>
</dbReference>
<feature type="chain" id="PRO_5047291737" evidence="1">
    <location>
        <begin position="31"/>
        <end position="334"/>
    </location>
</feature>
<dbReference type="Pfam" id="PF06035">
    <property type="entry name" value="Peptidase_C93"/>
    <property type="match status" value="1"/>
</dbReference>
<gene>
    <name evidence="2" type="ORF">K3152_12205</name>
</gene>
<name>A0ABS7IZY4_9SPHN</name>
<dbReference type="Gene3D" id="3.10.620.30">
    <property type="match status" value="1"/>
</dbReference>
<keyword evidence="1" id="KW-0732">Signal</keyword>
<feature type="signal peptide" evidence="1">
    <location>
        <begin position="1"/>
        <end position="30"/>
    </location>
</feature>
<keyword evidence="3" id="KW-1185">Reference proteome</keyword>
<proteinExistence type="predicted"/>
<evidence type="ECO:0000313" key="3">
    <source>
        <dbReference type="Proteomes" id="UP000783253"/>
    </source>
</evidence>
<comment type="caution">
    <text evidence="2">The sequence shown here is derived from an EMBL/GenBank/DDBJ whole genome shotgun (WGS) entry which is preliminary data.</text>
</comment>
<dbReference type="PANTHER" id="PTHR39327:SF1">
    <property type="entry name" value="BLR5470 PROTEIN"/>
    <property type="match status" value="1"/>
</dbReference>
<accession>A0ABS7IZY4</accession>
<evidence type="ECO:0000256" key="1">
    <source>
        <dbReference type="SAM" id="SignalP"/>
    </source>
</evidence>